<keyword evidence="2" id="KW-0378">Hydrolase</keyword>
<dbReference type="Pfam" id="PF01844">
    <property type="entry name" value="HNH"/>
    <property type="match status" value="1"/>
</dbReference>
<accession>A0AAJ1AGZ8</accession>
<evidence type="ECO:0000313" key="3">
    <source>
        <dbReference type="Proteomes" id="UP001197609"/>
    </source>
</evidence>
<comment type="caution">
    <text evidence="2">The sequence shown here is derived from an EMBL/GenBank/DDBJ whole genome shotgun (WGS) entry which is preliminary data.</text>
</comment>
<reference evidence="2 3" key="1">
    <citation type="journal article" date="2021" name="bioRxiv">
        <title>Unraveling nitrogen, sulfur and carbon metabolic pathways and microbial community transcriptional responses to substrate deprivation and toxicity stresses in a bioreactor mimicking anoxic brackish coastal sediment conditions.</title>
        <authorList>
            <person name="Martins P.D."/>
            <person name="Echeveste M.J."/>
            <person name="Arshad A."/>
            <person name="Kurth J."/>
            <person name="Ouboter H."/>
            <person name="Jetten M.S.M."/>
            <person name="Welte C.U."/>
        </authorList>
    </citation>
    <scope>NUCLEOTIDE SEQUENCE [LARGE SCALE GENOMIC DNA]</scope>
    <source>
        <strain evidence="2">MAG_38</strain>
    </source>
</reference>
<keyword evidence="2" id="KW-0255">Endonuclease</keyword>
<protein>
    <submittedName>
        <fullName evidence="2">HNH endonuclease</fullName>
    </submittedName>
</protein>
<name>A0AAJ1AGZ8_9BACT</name>
<gene>
    <name evidence="2" type="ORF">K8G79_02515</name>
</gene>
<dbReference type="InterPro" id="IPR003615">
    <property type="entry name" value="HNH_nuc"/>
</dbReference>
<dbReference type="Proteomes" id="UP001197609">
    <property type="component" value="Unassembled WGS sequence"/>
</dbReference>
<dbReference type="EMBL" id="JAIOIU010000029">
    <property type="protein sequence ID" value="MBZ0159011.1"/>
    <property type="molecule type" value="Genomic_DNA"/>
</dbReference>
<feature type="domain" description="HNH" evidence="1">
    <location>
        <begin position="109"/>
        <end position="164"/>
    </location>
</feature>
<keyword evidence="2" id="KW-0540">Nuclease</keyword>
<evidence type="ECO:0000259" key="1">
    <source>
        <dbReference type="Pfam" id="PF01844"/>
    </source>
</evidence>
<dbReference type="GO" id="GO:0004519">
    <property type="term" value="F:endonuclease activity"/>
    <property type="evidence" value="ECO:0007669"/>
    <property type="project" value="UniProtKB-KW"/>
</dbReference>
<dbReference type="InterPro" id="IPR002711">
    <property type="entry name" value="HNH"/>
</dbReference>
<proteinExistence type="predicted"/>
<organism evidence="2 3">
    <name type="scientific">Candidatus Methylomirabilis tolerans</name>
    <dbReference type="NCBI Taxonomy" id="3123416"/>
    <lineage>
        <taxon>Bacteria</taxon>
        <taxon>Candidatus Methylomirabilota</taxon>
        <taxon>Candidatus Methylomirabilia</taxon>
        <taxon>Candidatus Methylomirabilales</taxon>
        <taxon>Candidatus Methylomirabilaceae</taxon>
        <taxon>Candidatus Methylomirabilis</taxon>
    </lineage>
</organism>
<dbReference type="GO" id="GO:0008270">
    <property type="term" value="F:zinc ion binding"/>
    <property type="evidence" value="ECO:0007669"/>
    <property type="project" value="InterPro"/>
</dbReference>
<dbReference type="AlphaFoldDB" id="A0AAJ1AGZ8"/>
<sequence length="184" mass="20579">MLKPRYAGQRAGLDALLEANRPDLTVEAIIISDKFRALFTTDEISVARERLGDFGRRSAVAHASRERLYPDDLPPGPYVEGAKKQVRVNAHERNPRARAACIAHYGTTCSVCGINFADVYGKLGEAFIHIHHLRAVSLCDGEYRLNAVEDLRPVCPNCHAMLHRGDPLLSIQELKEVLERNRKP</sequence>
<evidence type="ECO:0000313" key="2">
    <source>
        <dbReference type="EMBL" id="MBZ0159011.1"/>
    </source>
</evidence>
<dbReference type="CDD" id="cd00085">
    <property type="entry name" value="HNHc"/>
    <property type="match status" value="1"/>
</dbReference>
<dbReference type="GO" id="GO:0003676">
    <property type="term" value="F:nucleic acid binding"/>
    <property type="evidence" value="ECO:0007669"/>
    <property type="project" value="InterPro"/>
</dbReference>